<dbReference type="GO" id="GO:0046872">
    <property type="term" value="F:metal ion binding"/>
    <property type="evidence" value="ECO:0007669"/>
    <property type="project" value="UniProtKB-KW"/>
</dbReference>
<feature type="domain" description="Tyrosinase copper-binding" evidence="6">
    <location>
        <begin position="2"/>
        <end position="141"/>
    </location>
</feature>
<dbReference type="Proteomes" id="UP001162480">
    <property type="component" value="Chromosome 3"/>
</dbReference>
<dbReference type="GO" id="GO:0016491">
    <property type="term" value="F:oxidoreductase activity"/>
    <property type="evidence" value="ECO:0007669"/>
    <property type="project" value="InterPro"/>
</dbReference>
<evidence type="ECO:0000313" key="7">
    <source>
        <dbReference type="EMBL" id="CAI9720078.1"/>
    </source>
</evidence>
<protein>
    <submittedName>
        <fullName evidence="7">Tyrosinase tyr-3</fullName>
    </submittedName>
</protein>
<keyword evidence="3" id="KW-0677">Repeat</keyword>
<evidence type="ECO:0000256" key="3">
    <source>
        <dbReference type="ARBA" id="ARBA00022737"/>
    </source>
</evidence>
<dbReference type="EMBL" id="OX597816">
    <property type="protein sequence ID" value="CAI9720078.1"/>
    <property type="molecule type" value="Genomic_DNA"/>
</dbReference>
<dbReference type="InterPro" id="IPR050316">
    <property type="entry name" value="Tyrosinase/Hemocyanin"/>
</dbReference>
<feature type="region of interest" description="Disordered" evidence="5">
    <location>
        <begin position="804"/>
        <end position="840"/>
    </location>
</feature>
<accession>A0AA36APU9</accession>
<organism evidence="7 8">
    <name type="scientific">Octopus vulgaris</name>
    <name type="common">Common octopus</name>
    <dbReference type="NCBI Taxonomy" id="6645"/>
    <lineage>
        <taxon>Eukaryota</taxon>
        <taxon>Metazoa</taxon>
        <taxon>Spiralia</taxon>
        <taxon>Lophotrochozoa</taxon>
        <taxon>Mollusca</taxon>
        <taxon>Cephalopoda</taxon>
        <taxon>Coleoidea</taxon>
        <taxon>Octopodiformes</taxon>
        <taxon>Octopoda</taxon>
        <taxon>Incirrata</taxon>
        <taxon>Octopodidae</taxon>
        <taxon>Octopus</taxon>
    </lineage>
</organism>
<feature type="domain" description="Tyrosinase copper-binding" evidence="6">
    <location>
        <begin position="356"/>
        <end position="497"/>
    </location>
</feature>
<dbReference type="AlphaFoldDB" id="A0AA36APU9"/>
<keyword evidence="8" id="KW-1185">Reference proteome</keyword>
<comment type="similarity">
    <text evidence="1">Belongs to the tyrosinase family. Hemocyanin subfamily.</text>
</comment>
<evidence type="ECO:0000256" key="5">
    <source>
        <dbReference type="SAM" id="MobiDB-lite"/>
    </source>
</evidence>
<reference evidence="7" key="1">
    <citation type="submission" date="2023-08" db="EMBL/GenBank/DDBJ databases">
        <authorList>
            <person name="Alioto T."/>
            <person name="Alioto T."/>
            <person name="Gomez Garrido J."/>
        </authorList>
    </citation>
    <scope>NUCLEOTIDE SEQUENCE</scope>
</reference>
<evidence type="ECO:0000313" key="8">
    <source>
        <dbReference type="Proteomes" id="UP001162480"/>
    </source>
</evidence>
<evidence type="ECO:0000256" key="1">
    <source>
        <dbReference type="ARBA" id="ARBA00009470"/>
    </source>
</evidence>
<dbReference type="PANTHER" id="PTHR11474">
    <property type="entry name" value="TYROSINASE FAMILY MEMBER"/>
    <property type="match status" value="1"/>
</dbReference>
<evidence type="ECO:0000259" key="6">
    <source>
        <dbReference type="Pfam" id="PF00264"/>
    </source>
</evidence>
<keyword evidence="4" id="KW-0186">Copper</keyword>
<evidence type="ECO:0000256" key="2">
    <source>
        <dbReference type="ARBA" id="ARBA00022723"/>
    </source>
</evidence>
<keyword evidence="2" id="KW-0479">Metal-binding</keyword>
<proteinExistence type="inferred from homology"/>
<dbReference type="Pfam" id="PF00264">
    <property type="entry name" value="Tyrosinase"/>
    <property type="match status" value="2"/>
</dbReference>
<dbReference type="InterPro" id="IPR008922">
    <property type="entry name" value="Di-copper_centre_dom_sf"/>
</dbReference>
<evidence type="ECO:0000256" key="4">
    <source>
        <dbReference type="ARBA" id="ARBA00023008"/>
    </source>
</evidence>
<dbReference type="SUPFAM" id="SSF48056">
    <property type="entry name" value="Di-copper centre-containing domain"/>
    <property type="match status" value="2"/>
</dbReference>
<dbReference type="PANTHER" id="PTHR11474:SF126">
    <property type="entry name" value="TYROSINASE-LIKE PROTEIN TYR-1-RELATED"/>
    <property type="match status" value="1"/>
</dbReference>
<dbReference type="InterPro" id="IPR002227">
    <property type="entry name" value="Tyrosinase_Cu-bd"/>
</dbReference>
<dbReference type="Gene3D" id="1.10.1280.10">
    <property type="entry name" value="Di-copper center containing domain from catechol oxidase"/>
    <property type="match status" value="2"/>
</dbReference>
<name>A0AA36APU9_OCTVU</name>
<gene>
    <name evidence="7" type="ORF">OCTVUL_1B008909</name>
</gene>
<sequence length="916" mass="103154">MEDALREKVPGVTIPFWDPTLDSHLSNPRDSTMWSDELMGTINGFVTKGAFANWKTPAGTLIRNGGFSTRLPTSSNIEDVLTRTKLEEISEPNAQERYNLEFLHNSMHVVIGGHMGSVPSSPMDPIFWLVHSYIELVNARFNENQRRHNVNPATDYPSDYGLNVYAPNQSIGLMNLTVLEALRETESYTNIYKYDYSYLGNCALNPNLCNSPYLTCNNGRCESKSKNSTRCSTLIPYQNMFCINRRCDVDEWAFIPVEIIYERPFDTMKFGNFPIKNGLPNLLNDLYDDNQPLNSSSGNSTGNNCQNKCYINQNCAIAKGCDCISMDKQPCIQKCSHYALCVYGSYIVSSCGYGRRMEDALREKVPGVTIPFWDPTLDSHLSNPRDSTMWSDELMGTINGFVTKGAFANWKTPAGTLIRNGGFSTRLPTSSNIEDVLTRTKLEEISEPNAQERYNLEFLHNSMHVVIGGHMGSVPSSPMDPIFWLVHSYIELVNARFNENQRRHNVNPATDYPSDYGLNVYAPNQSIGLMNLTVLEALRETESYTNIYKYDYSYLGNCALNPNLCNSPYLTCNNGRCESKSKNSTRCSTLIPYQNMFCINRRCDVDEWAFIPVEIIYERPFDTMKFGNFPIKNGLPNLLNDLYDDNQPLNSSSGNSTGNNCQNSKCCGPAGRLNVQASGINYFGTYQEMVVLDRRLAVSSDITYIGIRNPERNASVVFITASEQCGRICRPSCLVPGSNPPRYTPCIGLLNVTRNNATMYGKTLAEAYMKVWDYRNQIRPKLRHENIPIVFHCDDSRWPFNNNTNTTTTASPSTRATTTTATTTTTTTTTTTPSTTASTTTRVYWPIRPSPKKCYINQNCAIAKGCDCISMDKQPCIQKCSHYALCVYGSYIVSSCGYGRRYEPYLRRCIPGRCQH</sequence>